<keyword evidence="9 12" id="KW-0201">Cytochrome c-type biogenesis</keyword>
<evidence type="ECO:0000256" key="12">
    <source>
        <dbReference type="RuleBase" id="RU363101"/>
    </source>
</evidence>
<organism evidence="13 14">
    <name type="scientific">Lysobacter hankyongensis</name>
    <dbReference type="NCBI Taxonomy" id="1176535"/>
    <lineage>
        <taxon>Bacteria</taxon>
        <taxon>Pseudomonadati</taxon>
        <taxon>Pseudomonadota</taxon>
        <taxon>Gammaproteobacteria</taxon>
        <taxon>Lysobacterales</taxon>
        <taxon>Lysobacteraceae</taxon>
        <taxon>Lysobacter</taxon>
    </lineage>
</organism>
<proteinExistence type="inferred from homology"/>
<dbReference type="Proteomes" id="UP001499959">
    <property type="component" value="Unassembled WGS sequence"/>
</dbReference>
<evidence type="ECO:0000256" key="1">
    <source>
        <dbReference type="ARBA" id="ARBA00002442"/>
    </source>
</evidence>
<keyword evidence="8 12" id="KW-0812">Transmembrane</keyword>
<evidence type="ECO:0000256" key="7">
    <source>
        <dbReference type="ARBA" id="ARBA00022519"/>
    </source>
</evidence>
<evidence type="ECO:0000256" key="4">
    <source>
        <dbReference type="ARBA" id="ARBA00016461"/>
    </source>
</evidence>
<feature type="transmembrane region" description="Helical" evidence="12">
    <location>
        <begin position="6"/>
        <end position="32"/>
    </location>
</feature>
<evidence type="ECO:0000256" key="3">
    <source>
        <dbReference type="ARBA" id="ARBA00008741"/>
    </source>
</evidence>
<evidence type="ECO:0000256" key="10">
    <source>
        <dbReference type="ARBA" id="ARBA00022989"/>
    </source>
</evidence>
<dbReference type="RefSeq" id="WP_425562616.1">
    <property type="nucleotide sequence ID" value="NZ_BAABJE010000001.1"/>
</dbReference>
<comment type="caution">
    <text evidence="13">The sequence shown here is derived from an EMBL/GenBank/DDBJ whole genome shotgun (WGS) entry which is preliminary data.</text>
</comment>
<dbReference type="Pfam" id="PF04995">
    <property type="entry name" value="CcmD"/>
    <property type="match status" value="1"/>
</dbReference>
<evidence type="ECO:0000256" key="6">
    <source>
        <dbReference type="ARBA" id="ARBA00022475"/>
    </source>
</evidence>
<evidence type="ECO:0000256" key="9">
    <source>
        <dbReference type="ARBA" id="ARBA00022748"/>
    </source>
</evidence>
<comment type="similarity">
    <text evidence="3 12">Belongs to the CcmD/CycX/HelD family.</text>
</comment>
<comment type="subcellular location">
    <subcellularLocation>
        <location evidence="2 12">Cell inner membrane</location>
        <topology evidence="2 12">Single-pass membrane protein</topology>
    </subcellularLocation>
</comment>
<sequence>MNATGMTYLGYVVAAYAVFAVVLLWDLAAPLLRIRRVLRNVRLRARRAAAKDAPLPPELQR</sequence>
<evidence type="ECO:0000313" key="13">
    <source>
        <dbReference type="EMBL" id="GAA4783341.1"/>
    </source>
</evidence>
<dbReference type="EMBL" id="BAABJE010000001">
    <property type="protein sequence ID" value="GAA4783341.1"/>
    <property type="molecule type" value="Genomic_DNA"/>
</dbReference>
<reference evidence="14" key="1">
    <citation type="journal article" date="2019" name="Int. J. Syst. Evol. Microbiol.">
        <title>The Global Catalogue of Microorganisms (GCM) 10K type strain sequencing project: providing services to taxonomists for standard genome sequencing and annotation.</title>
        <authorList>
            <consortium name="The Broad Institute Genomics Platform"/>
            <consortium name="The Broad Institute Genome Sequencing Center for Infectious Disease"/>
            <person name="Wu L."/>
            <person name="Ma J."/>
        </authorList>
    </citation>
    <scope>NUCLEOTIDE SEQUENCE [LARGE SCALE GENOMIC DNA]</scope>
    <source>
        <strain evidence="14">JCM 18204</strain>
    </source>
</reference>
<accession>A0ABP9AMN0</accession>
<dbReference type="InterPro" id="IPR007078">
    <property type="entry name" value="Haem_export_protD_CcmD"/>
</dbReference>
<dbReference type="NCBIfam" id="TIGR03141">
    <property type="entry name" value="cytochro_ccmD"/>
    <property type="match status" value="1"/>
</dbReference>
<keyword evidence="5 12" id="KW-0813">Transport</keyword>
<comment type="function">
    <text evidence="1 12">Required for the export of heme to the periplasm for the biogenesis of c-type cytochromes.</text>
</comment>
<evidence type="ECO:0000256" key="8">
    <source>
        <dbReference type="ARBA" id="ARBA00022692"/>
    </source>
</evidence>
<name>A0ABP9AMN0_9GAMM</name>
<keyword evidence="11 12" id="KW-0472">Membrane</keyword>
<evidence type="ECO:0000256" key="2">
    <source>
        <dbReference type="ARBA" id="ARBA00004377"/>
    </source>
</evidence>
<keyword evidence="6 12" id="KW-1003">Cell membrane</keyword>
<gene>
    <name evidence="13" type="ORF">GCM10023307_04990</name>
</gene>
<evidence type="ECO:0000313" key="14">
    <source>
        <dbReference type="Proteomes" id="UP001499959"/>
    </source>
</evidence>
<keyword evidence="10 12" id="KW-1133">Transmembrane helix</keyword>
<evidence type="ECO:0000256" key="11">
    <source>
        <dbReference type="ARBA" id="ARBA00023136"/>
    </source>
</evidence>
<keyword evidence="14" id="KW-1185">Reference proteome</keyword>
<keyword evidence="7 12" id="KW-0997">Cell inner membrane</keyword>
<protein>
    <recommendedName>
        <fullName evidence="4 12">Heme exporter protein D</fullName>
    </recommendedName>
</protein>
<evidence type="ECO:0000256" key="5">
    <source>
        <dbReference type="ARBA" id="ARBA00022448"/>
    </source>
</evidence>